<dbReference type="InterPro" id="IPR001245">
    <property type="entry name" value="Ser-Thr/Tyr_kinase_cat_dom"/>
</dbReference>
<dbReference type="EMBL" id="QKRA01000008">
    <property type="protein sequence ID" value="RDL43305.1"/>
    <property type="molecule type" value="Genomic_DNA"/>
</dbReference>
<dbReference type="InterPro" id="IPR017441">
    <property type="entry name" value="Protein_kinase_ATP_BS"/>
</dbReference>
<dbReference type="AlphaFoldDB" id="A0A370U6B6"/>
<proteinExistence type="predicted"/>
<feature type="binding site" evidence="3">
    <location>
        <position position="236"/>
    </location>
    <ligand>
        <name>ATP</name>
        <dbReference type="ChEBI" id="CHEBI:30616"/>
    </ligand>
</feature>
<dbReference type="Gene3D" id="3.80.10.10">
    <property type="entry name" value="Ribonuclease Inhibitor"/>
    <property type="match status" value="2"/>
</dbReference>
<dbReference type="Pfam" id="PF13855">
    <property type="entry name" value="LRR_8"/>
    <property type="match status" value="2"/>
</dbReference>
<dbReference type="InterPro" id="IPR050216">
    <property type="entry name" value="LRR_domain-containing"/>
</dbReference>
<keyword evidence="3" id="KW-0067">ATP-binding</keyword>
<dbReference type="SMART" id="SM00369">
    <property type="entry name" value="LRR_TYP"/>
    <property type="match status" value="4"/>
</dbReference>
<reference evidence="5 6" key="1">
    <citation type="submission" date="2018-06" db="EMBL/GenBank/DDBJ databases">
        <title>Marinomonas sp. YLB-05 draft genome sequence.</title>
        <authorList>
            <person name="Yu L."/>
            <person name="Tang X."/>
        </authorList>
    </citation>
    <scope>NUCLEOTIDE SEQUENCE [LARGE SCALE GENOMIC DNA]</scope>
    <source>
        <strain evidence="5 6">YLB-05</strain>
    </source>
</reference>
<dbReference type="GO" id="GO:0005737">
    <property type="term" value="C:cytoplasm"/>
    <property type="evidence" value="ECO:0007669"/>
    <property type="project" value="TreeGrafter"/>
</dbReference>
<evidence type="ECO:0000259" key="4">
    <source>
        <dbReference type="PROSITE" id="PS50011"/>
    </source>
</evidence>
<evidence type="ECO:0000256" key="3">
    <source>
        <dbReference type="PROSITE-ProRule" id="PRU10141"/>
    </source>
</evidence>
<keyword evidence="3" id="KW-0547">Nucleotide-binding</keyword>
<dbReference type="InterPro" id="IPR003591">
    <property type="entry name" value="Leu-rich_rpt_typical-subtyp"/>
</dbReference>
<protein>
    <submittedName>
        <fullName evidence="5">Protein kinase</fullName>
    </submittedName>
</protein>
<dbReference type="InterPro" id="IPR001611">
    <property type="entry name" value="Leu-rich_rpt"/>
</dbReference>
<dbReference type="Gene3D" id="3.30.200.20">
    <property type="entry name" value="Phosphorylase Kinase, domain 1"/>
    <property type="match status" value="1"/>
</dbReference>
<dbReference type="PROSITE" id="PS00107">
    <property type="entry name" value="PROTEIN_KINASE_ATP"/>
    <property type="match status" value="1"/>
</dbReference>
<dbReference type="PANTHER" id="PTHR48051">
    <property type="match status" value="1"/>
</dbReference>
<dbReference type="SMART" id="SM00364">
    <property type="entry name" value="LRR_BAC"/>
    <property type="match status" value="5"/>
</dbReference>
<dbReference type="GO" id="GO:0005524">
    <property type="term" value="F:ATP binding"/>
    <property type="evidence" value="ECO:0007669"/>
    <property type="project" value="UniProtKB-UniRule"/>
</dbReference>
<dbReference type="InterPro" id="IPR000719">
    <property type="entry name" value="Prot_kinase_dom"/>
</dbReference>
<dbReference type="SUPFAM" id="SSF52075">
    <property type="entry name" value="Outer arm dynein light chain 1"/>
    <property type="match status" value="1"/>
</dbReference>
<evidence type="ECO:0000256" key="2">
    <source>
        <dbReference type="ARBA" id="ARBA00022737"/>
    </source>
</evidence>
<dbReference type="InterPro" id="IPR011009">
    <property type="entry name" value="Kinase-like_dom_sf"/>
</dbReference>
<comment type="caution">
    <text evidence="5">The sequence shown here is derived from an EMBL/GenBank/DDBJ whole genome shotgun (WGS) entry which is preliminary data.</text>
</comment>
<gene>
    <name evidence="5" type="ORF">DN730_15120</name>
</gene>
<dbReference type="Gene3D" id="1.10.510.10">
    <property type="entry name" value="Transferase(Phosphotransferase) domain 1"/>
    <property type="match status" value="1"/>
</dbReference>
<dbReference type="RefSeq" id="WP_115468985.1">
    <property type="nucleotide sequence ID" value="NZ_QKRA01000008.1"/>
</dbReference>
<name>A0A370U6B6_9GAMM</name>
<evidence type="ECO:0000313" key="5">
    <source>
        <dbReference type="EMBL" id="RDL43305.1"/>
    </source>
</evidence>
<dbReference type="SUPFAM" id="SSF56112">
    <property type="entry name" value="Protein kinase-like (PK-like)"/>
    <property type="match status" value="1"/>
</dbReference>
<dbReference type="PANTHER" id="PTHR48051:SF1">
    <property type="entry name" value="RAS SUPPRESSOR PROTEIN 1"/>
    <property type="match status" value="1"/>
</dbReference>
<evidence type="ECO:0000313" key="6">
    <source>
        <dbReference type="Proteomes" id="UP000254326"/>
    </source>
</evidence>
<dbReference type="PROSITE" id="PS50011">
    <property type="entry name" value="PROTEIN_KINASE_DOM"/>
    <property type="match status" value="1"/>
</dbReference>
<dbReference type="InterPro" id="IPR032675">
    <property type="entry name" value="LRR_dom_sf"/>
</dbReference>
<feature type="domain" description="Protein kinase" evidence="4">
    <location>
        <begin position="203"/>
        <end position="396"/>
    </location>
</feature>
<evidence type="ECO:0000256" key="1">
    <source>
        <dbReference type="ARBA" id="ARBA00022614"/>
    </source>
</evidence>
<dbReference type="GO" id="GO:0004672">
    <property type="term" value="F:protein kinase activity"/>
    <property type="evidence" value="ECO:0007669"/>
    <property type="project" value="InterPro"/>
</dbReference>
<keyword evidence="2" id="KW-0677">Repeat</keyword>
<sequence length="396" mass="43774">MQTLAQLKNGELVGCKRLQLSEGLTQFPKEVYTLADTLEVLDLSDNHLSELPDDLTSLVNLKILFASNNQFEHVPDVLGRMPKLEMIGFKHNRIRTVSKHCLPPQTRWLILTDNQIQELPDSIGRLTRLEKLALAGNALTKLPDSFGGLTNLGLLRISANRLNAFPDVVLSLPKLAWCAFSGNPFCADRDEYAEFVTVASDDLQLHHVLGQGASGLISQATWRRNAHNFAAQVAVKVFKGEVTSDGYPQDELDACLTVGRHDNLVKPLAHIHEPDCAALVMALIPSDYYNLGQPPSLTTCTRDTFTKGQQFSAAQAQHIIEQMRDLVAHLESREVSHGDLYAHNVLINADGHILFGDFGAASKYHNLNAEQKAGIRAIERRALAYFEEDILGLVVS</sequence>
<keyword evidence="5" id="KW-0808">Transferase</keyword>
<accession>A0A370U6B6</accession>
<keyword evidence="6" id="KW-1185">Reference proteome</keyword>
<organism evidence="5 6">
    <name type="scientific">Marinomonas piezotolerans</name>
    <dbReference type="NCBI Taxonomy" id="2213058"/>
    <lineage>
        <taxon>Bacteria</taxon>
        <taxon>Pseudomonadati</taxon>
        <taxon>Pseudomonadota</taxon>
        <taxon>Gammaproteobacteria</taxon>
        <taxon>Oceanospirillales</taxon>
        <taxon>Oceanospirillaceae</taxon>
        <taxon>Marinomonas</taxon>
    </lineage>
</organism>
<keyword evidence="1" id="KW-0433">Leucine-rich repeat</keyword>
<dbReference type="Pfam" id="PF07714">
    <property type="entry name" value="PK_Tyr_Ser-Thr"/>
    <property type="match status" value="1"/>
</dbReference>
<dbReference type="Proteomes" id="UP000254326">
    <property type="component" value="Unassembled WGS sequence"/>
</dbReference>
<dbReference type="OrthoDB" id="8532199at2"/>
<keyword evidence="5" id="KW-0418">Kinase</keyword>
<dbReference type="PROSITE" id="PS51450">
    <property type="entry name" value="LRR"/>
    <property type="match status" value="1"/>
</dbReference>